<dbReference type="InterPro" id="IPR018060">
    <property type="entry name" value="HTH_AraC"/>
</dbReference>
<dbReference type="PANTHER" id="PTHR47894">
    <property type="entry name" value="HTH-TYPE TRANSCRIPTIONAL REGULATOR GADX"/>
    <property type="match status" value="1"/>
</dbReference>
<dbReference type="InterPro" id="IPR009057">
    <property type="entry name" value="Homeodomain-like_sf"/>
</dbReference>
<sequence>MHAIQATCLLEFHELVYELGGDPRAILRQAEVPPDDAGRPDRLISLASAVGAVEFAAEVTSTPDFGRRLAARRGIETIGPVGIAAQTAPTLQAALTIFSTFIGAHSPGLLVRLTPVADADGRAFFEFRILLDPAPRQRQAVEIGLGAALQILRAILGNSYTPLSVHLPHSALTSPADYVRHFGCATYFAQPTAGFTLRAADLRRPLRRDDHTHHQTVQQLATLVGRQEHRLSHAISDVARTLLPTGALTIGLAAQHLGMHPRTLQRRLAGEGTTFAALVDNVRRDTAQRYLRDTNIDLGHLSRILGYSEQSVLTRSCRRWFNTNPTTYRNNGDGGVG</sequence>
<keyword evidence="1" id="KW-0805">Transcription regulation</keyword>
<keyword evidence="6" id="KW-1185">Reference proteome</keyword>
<dbReference type="PANTHER" id="PTHR47894:SF4">
    <property type="entry name" value="HTH-TYPE TRANSCRIPTIONAL REGULATOR GADX"/>
    <property type="match status" value="1"/>
</dbReference>
<dbReference type="Pfam" id="PF12833">
    <property type="entry name" value="HTH_18"/>
    <property type="match status" value="1"/>
</dbReference>
<dbReference type="RefSeq" id="WP_344716762.1">
    <property type="nucleotide sequence ID" value="NZ_BAAAVS010000043.1"/>
</dbReference>
<keyword evidence="2" id="KW-0238">DNA-binding</keyword>
<evidence type="ECO:0000313" key="6">
    <source>
        <dbReference type="Proteomes" id="UP001501035"/>
    </source>
</evidence>
<keyword evidence="3" id="KW-0804">Transcription</keyword>
<evidence type="ECO:0000256" key="3">
    <source>
        <dbReference type="ARBA" id="ARBA00023163"/>
    </source>
</evidence>
<dbReference type="InterPro" id="IPR032687">
    <property type="entry name" value="AraC-type_N"/>
</dbReference>
<feature type="domain" description="HTH araC/xylS-type" evidence="4">
    <location>
        <begin position="232"/>
        <end position="331"/>
    </location>
</feature>
<organism evidence="5 6">
    <name type="scientific">Gordonia defluvii</name>
    <dbReference type="NCBI Taxonomy" id="283718"/>
    <lineage>
        <taxon>Bacteria</taxon>
        <taxon>Bacillati</taxon>
        <taxon>Actinomycetota</taxon>
        <taxon>Actinomycetes</taxon>
        <taxon>Mycobacteriales</taxon>
        <taxon>Gordoniaceae</taxon>
        <taxon>Gordonia</taxon>
    </lineage>
</organism>
<evidence type="ECO:0000256" key="2">
    <source>
        <dbReference type="ARBA" id="ARBA00023125"/>
    </source>
</evidence>
<protein>
    <submittedName>
        <fullName evidence="5">AraC family transcriptional regulator</fullName>
    </submittedName>
</protein>
<dbReference type="SUPFAM" id="SSF46689">
    <property type="entry name" value="Homeodomain-like"/>
    <property type="match status" value="1"/>
</dbReference>
<accession>A0ABP6LGB5</accession>
<evidence type="ECO:0000256" key="1">
    <source>
        <dbReference type="ARBA" id="ARBA00023015"/>
    </source>
</evidence>
<evidence type="ECO:0000313" key="5">
    <source>
        <dbReference type="EMBL" id="GAA3042551.1"/>
    </source>
</evidence>
<dbReference type="EMBL" id="BAAAVS010000043">
    <property type="protein sequence ID" value="GAA3042551.1"/>
    <property type="molecule type" value="Genomic_DNA"/>
</dbReference>
<dbReference type="SMART" id="SM00342">
    <property type="entry name" value="HTH_ARAC"/>
    <property type="match status" value="1"/>
</dbReference>
<name>A0ABP6LGB5_9ACTN</name>
<evidence type="ECO:0000259" key="4">
    <source>
        <dbReference type="PROSITE" id="PS01124"/>
    </source>
</evidence>
<dbReference type="Proteomes" id="UP001501035">
    <property type="component" value="Unassembled WGS sequence"/>
</dbReference>
<dbReference type="Gene3D" id="1.10.10.60">
    <property type="entry name" value="Homeodomain-like"/>
    <property type="match status" value="1"/>
</dbReference>
<reference evidence="6" key="1">
    <citation type="journal article" date="2019" name="Int. J. Syst. Evol. Microbiol.">
        <title>The Global Catalogue of Microorganisms (GCM) 10K type strain sequencing project: providing services to taxonomists for standard genome sequencing and annotation.</title>
        <authorList>
            <consortium name="The Broad Institute Genomics Platform"/>
            <consortium name="The Broad Institute Genome Sequencing Center for Infectious Disease"/>
            <person name="Wu L."/>
            <person name="Ma J."/>
        </authorList>
    </citation>
    <scope>NUCLEOTIDE SEQUENCE [LARGE SCALE GENOMIC DNA]</scope>
    <source>
        <strain evidence="6">JCM 14234</strain>
    </source>
</reference>
<proteinExistence type="predicted"/>
<comment type="caution">
    <text evidence="5">The sequence shown here is derived from an EMBL/GenBank/DDBJ whole genome shotgun (WGS) entry which is preliminary data.</text>
</comment>
<dbReference type="PROSITE" id="PS01124">
    <property type="entry name" value="HTH_ARAC_FAMILY_2"/>
    <property type="match status" value="1"/>
</dbReference>
<dbReference type="Pfam" id="PF12625">
    <property type="entry name" value="Arabinose_bd"/>
    <property type="match status" value="1"/>
</dbReference>
<gene>
    <name evidence="5" type="ORF">GCM10010528_22870</name>
</gene>